<evidence type="ECO:0000256" key="3">
    <source>
        <dbReference type="ARBA" id="ARBA00009960"/>
    </source>
</evidence>
<dbReference type="GeneTree" id="ENSGT00940000165512"/>
<comment type="subcellular location">
    <subcellularLocation>
        <location evidence="2">Mitochondrion inner membrane</location>
        <topology evidence="2">Single-pass membrane protein</topology>
        <orientation evidence="2">Matrix side</orientation>
    </subcellularLocation>
</comment>
<evidence type="ECO:0000256" key="15">
    <source>
        <dbReference type="SAM" id="Phobius"/>
    </source>
</evidence>
<evidence type="ECO:0000256" key="8">
    <source>
        <dbReference type="ARBA" id="ARBA00022792"/>
    </source>
</evidence>
<evidence type="ECO:0000256" key="7">
    <source>
        <dbReference type="ARBA" id="ARBA00022692"/>
    </source>
</evidence>
<dbReference type="Proteomes" id="UP000594220">
    <property type="component" value="Unplaced"/>
</dbReference>
<dbReference type="OrthoDB" id="1920692at2759"/>
<dbReference type="Pfam" id="PF15879">
    <property type="entry name" value="MWFE"/>
    <property type="match status" value="1"/>
</dbReference>
<dbReference type="AlphaFoldDB" id="A0A7M4EDN3"/>
<evidence type="ECO:0000256" key="2">
    <source>
        <dbReference type="ARBA" id="ARBA00004298"/>
    </source>
</evidence>
<dbReference type="PANTHER" id="PTHR17098:SF2">
    <property type="entry name" value="NADH DEHYDROGENASE [UBIQUINONE] 1 ALPHA SUBCOMPLEX SUBUNIT 1"/>
    <property type="match status" value="1"/>
</dbReference>
<evidence type="ECO:0000313" key="16">
    <source>
        <dbReference type="Ensembl" id="ENSCPRP00005008241.1"/>
    </source>
</evidence>
<keyword evidence="5" id="KW-0813">Transport</keyword>
<name>A0A7M4EDN3_CROPO</name>
<dbReference type="GO" id="GO:0005743">
    <property type="term" value="C:mitochondrial inner membrane"/>
    <property type="evidence" value="ECO:0007669"/>
    <property type="project" value="UniProtKB-SubCell"/>
</dbReference>
<comment type="function">
    <text evidence="1">Accessory subunit of the mitochondrial membrane respiratory chain NADH dehydrogenase (Complex I), that is believed not to be involved in catalysis. Complex I functions in the transfer of electrons from NADH to the respiratory chain. The immediate electron acceptor for the enzyme is believed to be ubiquinone.</text>
</comment>
<organism evidence="16 17">
    <name type="scientific">Crocodylus porosus</name>
    <name type="common">Saltwater crocodile</name>
    <name type="synonym">Estuarine crocodile</name>
    <dbReference type="NCBI Taxonomy" id="8502"/>
    <lineage>
        <taxon>Eukaryota</taxon>
        <taxon>Metazoa</taxon>
        <taxon>Chordata</taxon>
        <taxon>Craniata</taxon>
        <taxon>Vertebrata</taxon>
        <taxon>Euteleostomi</taxon>
        <taxon>Archelosauria</taxon>
        <taxon>Archosauria</taxon>
        <taxon>Crocodylia</taxon>
        <taxon>Longirostres</taxon>
        <taxon>Crocodylidae</taxon>
        <taxon>Crocodylus</taxon>
    </lineage>
</organism>
<dbReference type="PANTHER" id="PTHR17098">
    <property type="entry name" value="NADH-UBIQUINONE OXIDOREDUCTASE MWFE SUBUNIT"/>
    <property type="match status" value="1"/>
</dbReference>
<proteinExistence type="inferred from homology"/>
<accession>A0A7M4EDN3</accession>
<evidence type="ECO:0000256" key="11">
    <source>
        <dbReference type="ARBA" id="ARBA00023128"/>
    </source>
</evidence>
<evidence type="ECO:0000256" key="6">
    <source>
        <dbReference type="ARBA" id="ARBA00022660"/>
    </source>
</evidence>
<keyword evidence="12 15" id="KW-0472">Membrane</keyword>
<reference evidence="16" key="2">
    <citation type="submission" date="2025-09" db="UniProtKB">
        <authorList>
            <consortium name="Ensembl"/>
        </authorList>
    </citation>
    <scope>IDENTIFICATION</scope>
</reference>
<keyword evidence="10 15" id="KW-1133">Transmembrane helix</keyword>
<dbReference type="CTD" id="4694"/>
<evidence type="ECO:0000256" key="9">
    <source>
        <dbReference type="ARBA" id="ARBA00022982"/>
    </source>
</evidence>
<keyword evidence="11" id="KW-0496">Mitochondrion</keyword>
<reference evidence="16" key="1">
    <citation type="submission" date="2025-08" db="UniProtKB">
        <authorList>
            <consortium name="Ensembl"/>
        </authorList>
    </citation>
    <scope>IDENTIFICATION</scope>
</reference>
<dbReference type="KEGG" id="cpoo:109313585"/>
<evidence type="ECO:0000256" key="14">
    <source>
        <dbReference type="ARBA" id="ARBA00033255"/>
    </source>
</evidence>
<keyword evidence="7 15" id="KW-0812">Transmembrane</keyword>
<keyword evidence="8" id="KW-0999">Mitochondrion inner membrane</keyword>
<dbReference type="RefSeq" id="XP_019395755.1">
    <property type="nucleotide sequence ID" value="XM_019540210.1"/>
</dbReference>
<sequence length="70" mass="8272">MWYEILPFAGMTWLCLVTPGISLIYFYRYANGGKEKRLARVPFEWTLMERDRYVSGVNTYHCSKGLENID</sequence>
<evidence type="ECO:0000256" key="1">
    <source>
        <dbReference type="ARBA" id="ARBA00003195"/>
    </source>
</evidence>
<keyword evidence="17" id="KW-1185">Reference proteome</keyword>
<evidence type="ECO:0000256" key="13">
    <source>
        <dbReference type="ARBA" id="ARBA00029847"/>
    </source>
</evidence>
<evidence type="ECO:0000256" key="5">
    <source>
        <dbReference type="ARBA" id="ARBA00022448"/>
    </source>
</evidence>
<evidence type="ECO:0000256" key="4">
    <source>
        <dbReference type="ARBA" id="ARBA00016392"/>
    </source>
</evidence>
<dbReference type="Ensembl" id="ENSCPRT00005009713.1">
    <property type="protein sequence ID" value="ENSCPRP00005008241.1"/>
    <property type="gene ID" value="ENSCPRG00005005899.1"/>
</dbReference>
<dbReference type="OMA" id="WALMERD"/>
<feature type="transmembrane region" description="Helical" evidence="15">
    <location>
        <begin position="6"/>
        <end position="27"/>
    </location>
</feature>
<keyword evidence="6" id="KW-0679">Respiratory chain</keyword>
<evidence type="ECO:0000313" key="17">
    <source>
        <dbReference type="Proteomes" id="UP000594220"/>
    </source>
</evidence>
<comment type="similarity">
    <text evidence="3">Belongs to the complex I NDUFA1 subunit family.</text>
</comment>
<dbReference type="GeneID" id="109313585"/>
<evidence type="ECO:0000256" key="10">
    <source>
        <dbReference type="ARBA" id="ARBA00022989"/>
    </source>
</evidence>
<evidence type="ECO:0000256" key="12">
    <source>
        <dbReference type="ARBA" id="ARBA00023136"/>
    </source>
</evidence>
<dbReference type="InterPro" id="IPR017384">
    <property type="entry name" value="NADH_Ub_cplx-1_asu_su-1"/>
</dbReference>
<keyword evidence="9" id="KW-0249">Electron transport</keyword>
<protein>
    <recommendedName>
        <fullName evidence="4">NADH dehydrogenase [ubiquinone] 1 alpha subcomplex subunit 1</fullName>
    </recommendedName>
    <alternativeName>
        <fullName evidence="14">Complex I-MWFE</fullName>
    </alternativeName>
    <alternativeName>
        <fullName evidence="13">NADH-ubiquinone oxidoreductase MWFE subunit</fullName>
    </alternativeName>
</protein>
<gene>
    <name evidence="16" type="primary">NDUFA1</name>
</gene>